<evidence type="ECO:0000256" key="5">
    <source>
        <dbReference type="ARBA" id="ARBA00047899"/>
    </source>
</evidence>
<comment type="catalytic activity">
    <reaction evidence="6">
        <text>L-seryl-[protein] + ATP = O-phospho-L-seryl-[protein] + ADP + H(+)</text>
        <dbReference type="Rhea" id="RHEA:17989"/>
        <dbReference type="Rhea" id="RHEA-COMP:9863"/>
        <dbReference type="Rhea" id="RHEA-COMP:11604"/>
        <dbReference type="ChEBI" id="CHEBI:15378"/>
        <dbReference type="ChEBI" id="CHEBI:29999"/>
        <dbReference type="ChEBI" id="CHEBI:30616"/>
        <dbReference type="ChEBI" id="CHEBI:83421"/>
        <dbReference type="ChEBI" id="CHEBI:456216"/>
        <dbReference type="EC" id="2.7.11.1"/>
    </reaction>
</comment>
<dbReference type="PANTHER" id="PTHR33138">
    <property type="entry name" value="OS01G0690200 PROTEIN"/>
    <property type="match status" value="1"/>
</dbReference>
<keyword evidence="3 7" id="KW-0732">Signal</keyword>
<evidence type="ECO:0000256" key="3">
    <source>
        <dbReference type="ARBA" id="ARBA00022729"/>
    </source>
</evidence>
<comment type="catalytic activity">
    <reaction evidence="5">
        <text>L-threonyl-[protein] + ATP = O-phospho-L-threonyl-[protein] + ADP + H(+)</text>
        <dbReference type="Rhea" id="RHEA:46608"/>
        <dbReference type="Rhea" id="RHEA-COMP:11060"/>
        <dbReference type="Rhea" id="RHEA-COMP:11605"/>
        <dbReference type="ChEBI" id="CHEBI:15378"/>
        <dbReference type="ChEBI" id="CHEBI:30013"/>
        <dbReference type="ChEBI" id="CHEBI:30616"/>
        <dbReference type="ChEBI" id="CHEBI:61977"/>
        <dbReference type="ChEBI" id="CHEBI:456216"/>
        <dbReference type="EC" id="2.7.11.1"/>
    </reaction>
</comment>
<dbReference type="InterPro" id="IPR025287">
    <property type="entry name" value="WAK_GUB"/>
</dbReference>
<reference evidence="10 11" key="1">
    <citation type="submission" date="2018-02" db="EMBL/GenBank/DDBJ databases">
        <title>Draft genome of wild Prunus yedoensis var. nudiflora.</title>
        <authorList>
            <person name="Baek S."/>
            <person name="Kim J.-H."/>
            <person name="Choi K."/>
            <person name="Kim G.-B."/>
            <person name="Cho A."/>
            <person name="Jang H."/>
            <person name="Shin C.-H."/>
            <person name="Yu H.-J."/>
            <person name="Mun J.-H."/>
        </authorList>
    </citation>
    <scope>NUCLEOTIDE SEQUENCE [LARGE SCALE GENOMIC DNA]</scope>
    <source>
        <strain evidence="11">cv. Jeju island</strain>
        <tissue evidence="10">Leaf</tissue>
    </source>
</reference>
<evidence type="ECO:0000259" key="9">
    <source>
        <dbReference type="Pfam" id="PF14380"/>
    </source>
</evidence>
<dbReference type="EMBL" id="PJQY01003935">
    <property type="protein sequence ID" value="PQM33330.1"/>
    <property type="molecule type" value="Genomic_DNA"/>
</dbReference>
<sequence>MQILLLQSSNLLLLIISFFISINIQFCLCGEDPQYANCRKAINCGGIKDIGYPFWGVNRASYCGQLGFEVQCLDNVPVINMVNTSFRILEMNPKNPRTVKVARQDYWNKICLQSTLVNTSINVSLFNYASGLANLTFYYGCNTSTPSTNSQVCTINGSDVSVAFPQTGDEHPVANYTCKTEVLVPVFKTAALALENNQTSIEDAVDEGFELGLQIDNDQCNYCEGSGGTCGYNNTTTTQGGFVCFCKDQPYAITCAVKSDQTGCT</sequence>
<keyword evidence="10" id="KW-0808">Transferase</keyword>
<dbReference type="PANTHER" id="PTHR33138:SF72">
    <property type="entry name" value="WALL-ASSOCIATED RECEPTOR KINASE CARBOXY-TERMINAL PROTEIN"/>
    <property type="match status" value="1"/>
</dbReference>
<dbReference type="Proteomes" id="UP000250321">
    <property type="component" value="Unassembled WGS sequence"/>
</dbReference>
<dbReference type="GO" id="GO:0030247">
    <property type="term" value="F:polysaccharide binding"/>
    <property type="evidence" value="ECO:0007669"/>
    <property type="project" value="InterPro"/>
</dbReference>
<evidence type="ECO:0000256" key="6">
    <source>
        <dbReference type="ARBA" id="ARBA00048679"/>
    </source>
</evidence>
<dbReference type="GO" id="GO:0004674">
    <property type="term" value="F:protein serine/threonine kinase activity"/>
    <property type="evidence" value="ECO:0007669"/>
    <property type="project" value="UniProtKB-EC"/>
</dbReference>
<feature type="domain" description="Wall-associated receptor kinase C-terminal" evidence="9">
    <location>
        <begin position="170"/>
        <end position="249"/>
    </location>
</feature>
<evidence type="ECO:0000313" key="11">
    <source>
        <dbReference type="Proteomes" id="UP000250321"/>
    </source>
</evidence>
<dbReference type="EC" id="2.7.11.1" evidence="2"/>
<evidence type="ECO:0000256" key="1">
    <source>
        <dbReference type="ARBA" id="ARBA00004167"/>
    </source>
</evidence>
<dbReference type="AlphaFoldDB" id="A0A314U7U2"/>
<dbReference type="InterPro" id="IPR032872">
    <property type="entry name" value="WAK_assoc_C"/>
</dbReference>
<feature type="signal peptide" evidence="7">
    <location>
        <begin position="1"/>
        <end position="29"/>
    </location>
</feature>
<feature type="domain" description="Wall-associated receptor kinase galacturonan-binding" evidence="8">
    <location>
        <begin position="38"/>
        <end position="102"/>
    </location>
</feature>
<comment type="subcellular location">
    <subcellularLocation>
        <location evidence="1">Membrane</location>
        <topology evidence="1">Single-pass membrane protein</topology>
    </subcellularLocation>
</comment>
<evidence type="ECO:0000256" key="4">
    <source>
        <dbReference type="ARBA" id="ARBA00023180"/>
    </source>
</evidence>
<feature type="chain" id="PRO_5016430929" description="non-specific serine/threonine protein kinase" evidence="7">
    <location>
        <begin position="30"/>
        <end position="265"/>
    </location>
</feature>
<keyword evidence="10" id="KW-0418">Kinase</keyword>
<gene>
    <name evidence="10" type="ORF">Pyn_11307</name>
</gene>
<keyword evidence="4" id="KW-0325">Glycoprotein</keyword>
<dbReference type="Pfam" id="PF13947">
    <property type="entry name" value="GUB_WAK_bind"/>
    <property type="match status" value="1"/>
</dbReference>
<organism evidence="10 11">
    <name type="scientific">Prunus yedoensis var. nudiflora</name>
    <dbReference type="NCBI Taxonomy" id="2094558"/>
    <lineage>
        <taxon>Eukaryota</taxon>
        <taxon>Viridiplantae</taxon>
        <taxon>Streptophyta</taxon>
        <taxon>Embryophyta</taxon>
        <taxon>Tracheophyta</taxon>
        <taxon>Spermatophyta</taxon>
        <taxon>Magnoliopsida</taxon>
        <taxon>eudicotyledons</taxon>
        <taxon>Gunneridae</taxon>
        <taxon>Pentapetalae</taxon>
        <taxon>rosids</taxon>
        <taxon>fabids</taxon>
        <taxon>Rosales</taxon>
        <taxon>Rosaceae</taxon>
        <taxon>Amygdaloideae</taxon>
        <taxon>Amygdaleae</taxon>
        <taxon>Prunus</taxon>
    </lineage>
</organism>
<protein>
    <recommendedName>
        <fullName evidence="2">non-specific serine/threonine protein kinase</fullName>
        <ecNumber evidence="2">2.7.11.1</ecNumber>
    </recommendedName>
</protein>
<evidence type="ECO:0000256" key="2">
    <source>
        <dbReference type="ARBA" id="ARBA00012513"/>
    </source>
</evidence>
<dbReference type="Pfam" id="PF14380">
    <property type="entry name" value="WAK_assoc"/>
    <property type="match status" value="1"/>
</dbReference>
<proteinExistence type="predicted"/>
<accession>A0A314U7U2</accession>
<keyword evidence="10" id="KW-0675">Receptor</keyword>
<evidence type="ECO:0000256" key="7">
    <source>
        <dbReference type="SAM" id="SignalP"/>
    </source>
</evidence>
<dbReference type="GO" id="GO:0016020">
    <property type="term" value="C:membrane"/>
    <property type="evidence" value="ECO:0007669"/>
    <property type="project" value="UniProtKB-SubCell"/>
</dbReference>
<dbReference type="STRING" id="2094558.A0A314U7U2"/>
<name>A0A314U7U2_PRUYE</name>
<evidence type="ECO:0000313" key="10">
    <source>
        <dbReference type="EMBL" id="PQM33330.1"/>
    </source>
</evidence>
<dbReference type="OrthoDB" id="1425446at2759"/>
<keyword evidence="11" id="KW-1185">Reference proteome</keyword>
<comment type="caution">
    <text evidence="10">The sequence shown here is derived from an EMBL/GenBank/DDBJ whole genome shotgun (WGS) entry which is preliminary data.</text>
</comment>
<evidence type="ECO:0000259" key="8">
    <source>
        <dbReference type="Pfam" id="PF13947"/>
    </source>
</evidence>